<keyword evidence="2 8" id="KW-0444">Lipid biosynthesis</keyword>
<dbReference type="AlphaFoldDB" id="A0A2Z5IR65"/>
<keyword evidence="8" id="KW-0963">Cytoplasm</keyword>
<comment type="pathway">
    <text evidence="8">Membrane lipid metabolism; glycerophospholipid metabolism.</text>
</comment>
<feature type="domain" description="Glycerol-3-phosphate dehydrogenase NAD-dependent C-terminal" evidence="15">
    <location>
        <begin position="182"/>
        <end position="318"/>
    </location>
</feature>
<feature type="binding site" evidence="8">
    <location>
        <position position="193"/>
    </location>
    <ligand>
        <name>sn-glycerol 3-phosphate</name>
        <dbReference type="ChEBI" id="CHEBI:57597"/>
    </ligand>
</feature>
<dbReference type="NCBIfam" id="NF000940">
    <property type="entry name" value="PRK00094.1-2"/>
    <property type="match status" value="1"/>
</dbReference>
<comment type="caution">
    <text evidence="8">Lacks conserved residue(s) required for the propagation of feature annotation.</text>
</comment>
<dbReference type="PIRSF" id="PIRSF000114">
    <property type="entry name" value="Glycerol-3-P_dh"/>
    <property type="match status" value="1"/>
</dbReference>
<dbReference type="NCBIfam" id="NF000942">
    <property type="entry name" value="PRK00094.1-4"/>
    <property type="match status" value="1"/>
</dbReference>
<evidence type="ECO:0000256" key="7">
    <source>
        <dbReference type="ARBA" id="ARBA00023264"/>
    </source>
</evidence>
<organism evidence="16 17">
    <name type="scientific">[Mycoplasma] phocae</name>
    <dbReference type="NCBI Taxonomy" id="142651"/>
    <lineage>
        <taxon>Bacteria</taxon>
        <taxon>Bacillati</taxon>
        <taxon>Mycoplasmatota</taxon>
        <taxon>Mycoplasmoidales</taxon>
        <taxon>Metamycoplasmataceae</taxon>
        <taxon>Metamycoplasma</taxon>
    </lineage>
</organism>
<feature type="binding site" evidence="8">
    <location>
        <position position="246"/>
    </location>
    <ligand>
        <name>sn-glycerol 3-phosphate</name>
        <dbReference type="ChEBI" id="CHEBI:57597"/>
    </ligand>
</feature>
<evidence type="ECO:0000259" key="15">
    <source>
        <dbReference type="Pfam" id="PF07479"/>
    </source>
</evidence>
<evidence type="ECO:0000256" key="1">
    <source>
        <dbReference type="ARBA" id="ARBA00011009"/>
    </source>
</evidence>
<protein>
    <recommendedName>
        <fullName evidence="8">Glycerol-3-phosphate dehydrogenase [NAD(P)+]</fullName>
        <ecNumber evidence="8">1.1.1.94</ecNumber>
    </recommendedName>
    <alternativeName>
        <fullName evidence="8">NAD(P)(+)-dependent glycerol-3-phosphate dehydrogenase</fullName>
    </alternativeName>
    <alternativeName>
        <fullName evidence="8">NAD(P)H-dependent dihydroxyacetone-phosphate reductase</fullName>
    </alternativeName>
</protein>
<keyword evidence="8" id="KW-0547">Nucleotide-binding</keyword>
<dbReference type="GO" id="GO:0005829">
    <property type="term" value="C:cytosol"/>
    <property type="evidence" value="ECO:0007669"/>
    <property type="project" value="TreeGrafter"/>
</dbReference>
<comment type="subcellular location">
    <subcellularLocation>
        <location evidence="8">Cytoplasm</location>
    </subcellularLocation>
</comment>
<dbReference type="GO" id="GO:0008654">
    <property type="term" value="P:phospholipid biosynthetic process"/>
    <property type="evidence" value="ECO:0007669"/>
    <property type="project" value="UniProtKB-KW"/>
</dbReference>
<accession>A0A2Z5IR65</accession>
<feature type="binding site" evidence="10">
    <location>
        <position position="106"/>
    </location>
    <ligand>
        <name>substrate</name>
    </ligand>
</feature>
<dbReference type="InterPro" id="IPR011128">
    <property type="entry name" value="G3P_DH_NAD-dep_N"/>
</dbReference>
<dbReference type="InterPro" id="IPR013328">
    <property type="entry name" value="6PGD_dom2"/>
</dbReference>
<evidence type="ECO:0000256" key="13">
    <source>
        <dbReference type="RuleBase" id="RU000439"/>
    </source>
</evidence>
<dbReference type="KEGG" id="mpho:DA803_01320"/>
<feature type="binding site" evidence="8">
    <location>
        <position position="257"/>
    </location>
    <ligand>
        <name>NADPH</name>
        <dbReference type="ChEBI" id="CHEBI:57783"/>
    </ligand>
</feature>
<dbReference type="Pfam" id="PF01210">
    <property type="entry name" value="NAD_Gly3P_dh_N"/>
    <property type="match status" value="1"/>
</dbReference>
<evidence type="ECO:0000256" key="4">
    <source>
        <dbReference type="ARBA" id="ARBA00023027"/>
    </source>
</evidence>
<dbReference type="EMBL" id="CP029295">
    <property type="protein sequence ID" value="AXE60726.1"/>
    <property type="molecule type" value="Genomic_DNA"/>
</dbReference>
<evidence type="ECO:0000256" key="9">
    <source>
        <dbReference type="PIRSR" id="PIRSR000114-1"/>
    </source>
</evidence>
<evidence type="ECO:0000256" key="8">
    <source>
        <dbReference type="HAMAP-Rule" id="MF_00394"/>
    </source>
</evidence>
<dbReference type="GO" id="GO:0141152">
    <property type="term" value="F:glycerol-3-phosphate dehydrogenase (NAD+) activity"/>
    <property type="evidence" value="ECO:0007669"/>
    <property type="project" value="RHEA"/>
</dbReference>
<dbReference type="Pfam" id="PF07479">
    <property type="entry name" value="NAD_Gly3P_dh_C"/>
    <property type="match status" value="1"/>
</dbReference>
<dbReference type="Gene3D" id="3.40.50.720">
    <property type="entry name" value="NAD(P)-binding Rossmann-like Domain"/>
    <property type="match status" value="1"/>
</dbReference>
<keyword evidence="3 8" id="KW-0560">Oxidoreductase</keyword>
<keyword evidence="7 8" id="KW-1208">Phospholipid metabolism</keyword>
<dbReference type="GO" id="GO:0046168">
    <property type="term" value="P:glycerol-3-phosphate catabolic process"/>
    <property type="evidence" value="ECO:0007669"/>
    <property type="project" value="InterPro"/>
</dbReference>
<evidence type="ECO:0000313" key="17">
    <source>
        <dbReference type="Proteomes" id="UP000252477"/>
    </source>
</evidence>
<evidence type="ECO:0000256" key="5">
    <source>
        <dbReference type="ARBA" id="ARBA00023098"/>
    </source>
</evidence>
<dbReference type="InterPro" id="IPR008927">
    <property type="entry name" value="6-PGluconate_DH-like_C_sf"/>
</dbReference>
<dbReference type="RefSeq" id="WP_114190838.1">
    <property type="nucleotide sequence ID" value="NZ_CP029295.1"/>
</dbReference>
<dbReference type="PANTHER" id="PTHR11728">
    <property type="entry name" value="GLYCEROL-3-PHOSPHATE DEHYDROGENASE"/>
    <property type="match status" value="1"/>
</dbReference>
<keyword evidence="17" id="KW-1185">Reference proteome</keyword>
<dbReference type="GO" id="GO:0141153">
    <property type="term" value="F:glycerol-3-phosphate dehydrogenase (NADP+) activity"/>
    <property type="evidence" value="ECO:0007669"/>
    <property type="project" value="RHEA"/>
</dbReference>
<feature type="binding site" evidence="11">
    <location>
        <begin position="9"/>
        <end position="14"/>
    </location>
    <ligand>
        <name>NAD(+)</name>
        <dbReference type="ChEBI" id="CHEBI:57540"/>
    </ligand>
</feature>
<dbReference type="PROSITE" id="PS51257">
    <property type="entry name" value="PROKAR_LIPOPROTEIN"/>
    <property type="match status" value="1"/>
</dbReference>
<feature type="binding site" evidence="11">
    <location>
        <position position="275"/>
    </location>
    <ligand>
        <name>NAD(+)</name>
        <dbReference type="ChEBI" id="CHEBI:57540"/>
    </ligand>
</feature>
<feature type="binding site" evidence="8">
    <location>
        <position position="257"/>
    </location>
    <ligand>
        <name>sn-glycerol 3-phosphate</name>
        <dbReference type="ChEBI" id="CHEBI:57597"/>
    </ligand>
</feature>
<dbReference type="InterPro" id="IPR006109">
    <property type="entry name" value="G3P_DH_NAD-dep_C"/>
</dbReference>
<feature type="binding site" evidence="11">
    <location>
        <position position="142"/>
    </location>
    <ligand>
        <name>NAD(+)</name>
        <dbReference type="ChEBI" id="CHEBI:57540"/>
    </ligand>
</feature>
<feature type="binding site" evidence="8">
    <location>
        <position position="106"/>
    </location>
    <ligand>
        <name>NADPH</name>
        <dbReference type="ChEBI" id="CHEBI:57783"/>
    </ligand>
</feature>
<dbReference type="Proteomes" id="UP000252477">
    <property type="component" value="Chromosome"/>
</dbReference>
<feature type="binding site" evidence="8">
    <location>
        <position position="278"/>
    </location>
    <ligand>
        <name>NADPH</name>
        <dbReference type="ChEBI" id="CHEBI:57783"/>
    </ligand>
</feature>
<dbReference type="OrthoDB" id="9812273at2"/>
<feature type="binding site" evidence="8">
    <location>
        <position position="106"/>
    </location>
    <ligand>
        <name>sn-glycerol 3-phosphate</name>
        <dbReference type="ChEBI" id="CHEBI:57597"/>
    </ligand>
</feature>
<feature type="binding site" evidence="8">
    <location>
        <position position="256"/>
    </location>
    <ligand>
        <name>sn-glycerol 3-phosphate</name>
        <dbReference type="ChEBI" id="CHEBI:57597"/>
    </ligand>
</feature>
<dbReference type="GO" id="GO:0006650">
    <property type="term" value="P:glycerophospholipid metabolic process"/>
    <property type="evidence" value="ECO:0007669"/>
    <property type="project" value="UniProtKB-UniRule"/>
</dbReference>
<feature type="active site" description="Proton acceptor" evidence="8 9">
    <location>
        <position position="193"/>
    </location>
</feature>
<comment type="catalytic activity">
    <reaction evidence="8 13">
        <text>sn-glycerol 3-phosphate + NADP(+) = dihydroxyacetone phosphate + NADPH + H(+)</text>
        <dbReference type="Rhea" id="RHEA:11096"/>
        <dbReference type="ChEBI" id="CHEBI:15378"/>
        <dbReference type="ChEBI" id="CHEBI:57597"/>
        <dbReference type="ChEBI" id="CHEBI:57642"/>
        <dbReference type="ChEBI" id="CHEBI:57783"/>
        <dbReference type="ChEBI" id="CHEBI:58349"/>
        <dbReference type="EC" id="1.1.1.94"/>
    </reaction>
</comment>
<keyword evidence="8" id="KW-0521">NADP</keyword>
<evidence type="ECO:0000256" key="6">
    <source>
        <dbReference type="ARBA" id="ARBA00023209"/>
    </source>
</evidence>
<dbReference type="InterPro" id="IPR006168">
    <property type="entry name" value="G3P_DH_NAD-dep"/>
</dbReference>
<feature type="binding site" evidence="8">
    <location>
        <position position="140"/>
    </location>
    <ligand>
        <name>sn-glycerol 3-phosphate</name>
        <dbReference type="ChEBI" id="CHEBI:57597"/>
    </ligand>
</feature>
<dbReference type="SUPFAM" id="SSF48179">
    <property type="entry name" value="6-phosphogluconate dehydrogenase C-terminal domain-like"/>
    <property type="match status" value="1"/>
</dbReference>
<dbReference type="EC" id="1.1.1.94" evidence="8"/>
<comment type="catalytic activity">
    <reaction evidence="8">
        <text>sn-glycerol 3-phosphate + NAD(+) = dihydroxyacetone phosphate + NADH + H(+)</text>
        <dbReference type="Rhea" id="RHEA:11092"/>
        <dbReference type="ChEBI" id="CHEBI:15378"/>
        <dbReference type="ChEBI" id="CHEBI:57540"/>
        <dbReference type="ChEBI" id="CHEBI:57597"/>
        <dbReference type="ChEBI" id="CHEBI:57642"/>
        <dbReference type="ChEBI" id="CHEBI:57945"/>
        <dbReference type="EC" id="1.1.1.94"/>
    </reaction>
</comment>
<feature type="binding site" evidence="11">
    <location>
        <position position="257"/>
    </location>
    <ligand>
        <name>NAD(+)</name>
        <dbReference type="ChEBI" id="CHEBI:57540"/>
    </ligand>
</feature>
<feature type="binding site" evidence="8">
    <location>
        <position position="138"/>
    </location>
    <ligand>
        <name>sn-glycerol 3-phosphate</name>
        <dbReference type="ChEBI" id="CHEBI:57597"/>
    </ligand>
</feature>
<evidence type="ECO:0000256" key="11">
    <source>
        <dbReference type="PIRSR" id="PIRSR000114-3"/>
    </source>
</evidence>
<keyword evidence="6 8" id="KW-0594">Phospholipid biosynthesis</keyword>
<feature type="domain" description="Glycerol-3-phosphate dehydrogenase NAD-dependent N-terminal" evidence="14">
    <location>
        <begin position="4"/>
        <end position="161"/>
    </location>
</feature>
<evidence type="ECO:0000259" key="14">
    <source>
        <dbReference type="Pfam" id="PF01210"/>
    </source>
</evidence>
<dbReference type="PANTHER" id="PTHR11728:SF1">
    <property type="entry name" value="GLYCEROL-3-PHOSPHATE DEHYDROGENASE [NAD(+)] 2, CHLOROPLASTIC"/>
    <property type="match status" value="1"/>
</dbReference>
<evidence type="ECO:0000256" key="2">
    <source>
        <dbReference type="ARBA" id="ARBA00022516"/>
    </source>
</evidence>
<sequence length="329" mass="36690">MRQKVAILGSGGMGTACATVLEDNNHNVIIYGVDHQELEELKNGKNSKYFSDKINLPKFQTTANIDEAIQDADYILFAIPTQFIEDVFKSVISKITKPTIFINVSKGFWPDTAVSVYDEMSKLIKTNSNITGVVSLIGPSFAIDIVERHITLVDAVAYNKNIAKKVQKLFSNEWFRVYTQNDVKGAEVGAIFKNIISIASGMAEGLGYSTNTQVALVSRSINEILTYNKYVGGKKSTIFGLSGIGDLILTALSPKSRNYTFGKNFFSNTKETNNKTVEGLRSIKVIYENYIKNGRLELPIVEALYKIIYMKNNIKEVIKSLMVRPLKHE</sequence>
<comment type="function">
    <text evidence="8">Catalyzes the reduction of the glycolytic intermediate dihydroxyacetone phosphate (DHAP) to sn-glycerol 3-phosphate (G3P), the key precursor for phospholipid synthesis.</text>
</comment>
<dbReference type="UniPathway" id="UPA00940"/>
<name>A0A2Z5IR65_9BACT</name>
<dbReference type="HAMAP" id="MF_00394">
    <property type="entry name" value="NAD_Glyc3P_dehydrog"/>
    <property type="match status" value="1"/>
</dbReference>
<feature type="binding site" evidence="8">
    <location>
        <position position="49"/>
    </location>
    <ligand>
        <name>NADPH</name>
        <dbReference type="ChEBI" id="CHEBI:57783"/>
    </ligand>
</feature>
<dbReference type="GO" id="GO:0051287">
    <property type="term" value="F:NAD binding"/>
    <property type="evidence" value="ECO:0007669"/>
    <property type="project" value="InterPro"/>
</dbReference>
<dbReference type="Gene3D" id="1.10.1040.10">
    <property type="entry name" value="N-(1-d-carboxylethyl)-l-norvaline Dehydrogenase, domain 2"/>
    <property type="match status" value="1"/>
</dbReference>
<dbReference type="GO" id="GO:0005975">
    <property type="term" value="P:carbohydrate metabolic process"/>
    <property type="evidence" value="ECO:0007669"/>
    <property type="project" value="InterPro"/>
</dbReference>
<dbReference type="InterPro" id="IPR036291">
    <property type="entry name" value="NAD(P)-bd_dom_sf"/>
</dbReference>
<keyword evidence="5 8" id="KW-0443">Lipid metabolism</keyword>
<gene>
    <name evidence="8" type="primary">gpsA</name>
    <name evidence="16" type="ORF">DA803_01320</name>
</gene>
<comment type="similarity">
    <text evidence="1 8 12">Belongs to the NAD-dependent glycerol-3-phosphate dehydrogenase family.</text>
</comment>
<evidence type="ECO:0000313" key="16">
    <source>
        <dbReference type="EMBL" id="AXE60726.1"/>
    </source>
</evidence>
<proteinExistence type="inferred from homology"/>
<evidence type="ECO:0000256" key="10">
    <source>
        <dbReference type="PIRSR" id="PIRSR000114-2"/>
    </source>
</evidence>
<reference evidence="16 17" key="1">
    <citation type="submission" date="2018-05" db="EMBL/GenBank/DDBJ databases">
        <title>Annotation of the Mycoplasma phocidae genome.</title>
        <authorList>
            <person name="Brown D.R."/>
            <person name="Kutish G.F."/>
            <person name="Frasca S.Jr."/>
        </authorList>
    </citation>
    <scope>NUCLEOTIDE SEQUENCE [LARGE SCALE GENOMIC DNA]</scope>
    <source>
        <strain evidence="16 17">105</strain>
    </source>
</reference>
<evidence type="ECO:0000256" key="12">
    <source>
        <dbReference type="RuleBase" id="RU000437"/>
    </source>
</evidence>
<dbReference type="SUPFAM" id="SSF51735">
    <property type="entry name" value="NAD(P)-binding Rossmann-fold domains"/>
    <property type="match status" value="1"/>
</dbReference>
<dbReference type="GO" id="GO:0046167">
    <property type="term" value="P:glycerol-3-phosphate biosynthetic process"/>
    <property type="evidence" value="ECO:0007669"/>
    <property type="project" value="UniProtKB-UniRule"/>
</dbReference>
<evidence type="ECO:0000256" key="3">
    <source>
        <dbReference type="ARBA" id="ARBA00023002"/>
    </source>
</evidence>
<feature type="binding site" evidence="10">
    <location>
        <begin position="257"/>
        <end position="258"/>
    </location>
    <ligand>
        <name>substrate</name>
    </ligand>
</feature>
<feature type="binding site" evidence="8">
    <location>
        <position position="258"/>
    </location>
    <ligand>
        <name>sn-glycerol 3-phosphate</name>
        <dbReference type="ChEBI" id="CHEBI:57597"/>
    </ligand>
</feature>
<feature type="binding site" evidence="11">
    <location>
        <position position="83"/>
    </location>
    <ligand>
        <name>NAD(+)</name>
        <dbReference type="ChEBI" id="CHEBI:57540"/>
    </ligand>
</feature>
<feature type="binding site" evidence="8">
    <location>
        <position position="142"/>
    </location>
    <ligand>
        <name>NADPH</name>
        <dbReference type="ChEBI" id="CHEBI:57783"/>
    </ligand>
</feature>
<dbReference type="PRINTS" id="PR00077">
    <property type="entry name" value="GPDHDRGNASE"/>
</dbReference>
<keyword evidence="4 8" id="KW-0520">NAD</keyword>